<dbReference type="Proteomes" id="UP000241890">
    <property type="component" value="Unassembled WGS sequence"/>
</dbReference>
<name>A0A2R5GUJ6_9STRA</name>
<dbReference type="AlphaFoldDB" id="A0A2R5GUJ6"/>
<feature type="compositionally biased region" description="Basic residues" evidence="1">
    <location>
        <begin position="187"/>
        <end position="197"/>
    </location>
</feature>
<feature type="signal peptide" evidence="3">
    <location>
        <begin position="1"/>
        <end position="30"/>
    </location>
</feature>
<evidence type="ECO:0000256" key="1">
    <source>
        <dbReference type="SAM" id="MobiDB-lite"/>
    </source>
</evidence>
<evidence type="ECO:0000313" key="5">
    <source>
        <dbReference type="Proteomes" id="UP000241890"/>
    </source>
</evidence>
<evidence type="ECO:0000313" key="4">
    <source>
        <dbReference type="EMBL" id="GBG32333.1"/>
    </source>
</evidence>
<feature type="region of interest" description="Disordered" evidence="1">
    <location>
        <begin position="59"/>
        <end position="81"/>
    </location>
</feature>
<accession>A0A2R5GUJ6</accession>
<proteinExistence type="predicted"/>
<evidence type="ECO:0000256" key="3">
    <source>
        <dbReference type="SAM" id="SignalP"/>
    </source>
</evidence>
<keyword evidence="3" id="KW-0732">Signal</keyword>
<reference evidence="4 5" key="1">
    <citation type="submission" date="2017-12" db="EMBL/GenBank/DDBJ databases">
        <title>Sequencing, de novo assembly and annotation of complete genome of a new Thraustochytrid species, strain FCC1311.</title>
        <authorList>
            <person name="Sedici K."/>
            <person name="Godart F."/>
            <person name="Aiese Cigliano R."/>
            <person name="Sanseverino W."/>
            <person name="Barakat M."/>
            <person name="Ortet P."/>
            <person name="Marechal E."/>
            <person name="Cagnac O."/>
            <person name="Amato A."/>
        </authorList>
    </citation>
    <scope>NUCLEOTIDE SEQUENCE [LARGE SCALE GENOMIC DNA]</scope>
</reference>
<evidence type="ECO:0000256" key="2">
    <source>
        <dbReference type="SAM" id="Phobius"/>
    </source>
</evidence>
<feature type="transmembrane region" description="Helical" evidence="2">
    <location>
        <begin position="153"/>
        <end position="172"/>
    </location>
</feature>
<protein>
    <submittedName>
        <fullName evidence="4">Uncharacterized protein</fullName>
    </submittedName>
</protein>
<keyword evidence="2" id="KW-0472">Membrane</keyword>
<keyword evidence="2" id="KW-0812">Transmembrane</keyword>
<feature type="compositionally biased region" description="Low complexity" evidence="1">
    <location>
        <begin position="68"/>
        <end position="78"/>
    </location>
</feature>
<comment type="caution">
    <text evidence="4">The sequence shown here is derived from an EMBL/GenBank/DDBJ whole genome shotgun (WGS) entry which is preliminary data.</text>
</comment>
<keyword evidence="2" id="KW-1133">Transmembrane helix</keyword>
<sequence>MVVMLSKKTAVLGLFVGVLALSAPASSVLAEEVDIPEPAESEDVFGADKEDDIDVMDINDEFDDNDGDNAAAAGAADEQPQVSAEEVERLQKLFSQLSEECNEQVRLAYTEGKELSDDCKEEVQTIMRRENANAKAGNAVDPAQNSDKSDPTFTILGFVVLLLAGLVAWGVYAQRTIIDQMPETKPKKLSKQKQLKLKMKEQKRAGPNIQ</sequence>
<keyword evidence="5" id="KW-1185">Reference proteome</keyword>
<feature type="chain" id="PRO_5015324462" evidence="3">
    <location>
        <begin position="31"/>
        <end position="210"/>
    </location>
</feature>
<dbReference type="EMBL" id="BEYU01000121">
    <property type="protein sequence ID" value="GBG32333.1"/>
    <property type="molecule type" value="Genomic_DNA"/>
</dbReference>
<feature type="region of interest" description="Disordered" evidence="1">
    <location>
        <begin position="184"/>
        <end position="210"/>
    </location>
</feature>
<dbReference type="InParanoid" id="A0A2R5GUJ6"/>
<organism evidence="4 5">
    <name type="scientific">Hondaea fermentalgiana</name>
    <dbReference type="NCBI Taxonomy" id="2315210"/>
    <lineage>
        <taxon>Eukaryota</taxon>
        <taxon>Sar</taxon>
        <taxon>Stramenopiles</taxon>
        <taxon>Bigyra</taxon>
        <taxon>Labyrinthulomycetes</taxon>
        <taxon>Thraustochytrida</taxon>
        <taxon>Thraustochytriidae</taxon>
        <taxon>Hondaea</taxon>
    </lineage>
</organism>
<gene>
    <name evidence="4" type="ORF">FCC1311_085582</name>
</gene>